<comment type="caution">
    <text evidence="2">The sequence shown here is derived from an EMBL/GenBank/DDBJ whole genome shotgun (WGS) entry which is preliminary data.</text>
</comment>
<evidence type="ECO:0000313" key="3">
    <source>
        <dbReference type="Proteomes" id="UP000191663"/>
    </source>
</evidence>
<protein>
    <submittedName>
        <fullName evidence="2">Uncharacterized protein</fullName>
    </submittedName>
</protein>
<name>A0A1V4QF61_UNCW3</name>
<dbReference type="EMBL" id="MUKB01000069">
    <property type="protein sequence ID" value="OPX17862.1"/>
    <property type="molecule type" value="Genomic_DNA"/>
</dbReference>
<evidence type="ECO:0000313" key="2">
    <source>
        <dbReference type="EMBL" id="OPX17862.1"/>
    </source>
</evidence>
<proteinExistence type="predicted"/>
<dbReference type="AlphaFoldDB" id="A0A1V4QF61"/>
<evidence type="ECO:0000256" key="1">
    <source>
        <dbReference type="SAM" id="MobiDB-lite"/>
    </source>
</evidence>
<sequence length="552" mass="61802">MKYVLTIAIMLSLSFGLITESFRYQSTARLFEDDYDLLFDPARIPQIEGSRLWTSLANFVSGSEEFFSNGSVPYVLVGGATNLGKYYPGVVYDQSQSIDALYTGLDDPNGNPLYGDGELSQIDWIDSDGNGVFDGRNTTTETRSAYNTEKYRDIYFALGTKLNGIRLGIGFMRNYSRIADTDPANNFTYSYTEEDLTTSTTTFQSNATSSGDNVTNSLNNNIILSTWFDKENMSIGLGAEFDLISQKNEAVIIGDTTIYTAPANPATDHTIVNTLDSLYQPQSGKQISVNLKLFRDYNENAQGRFYVSFYMRSLNYSDDAISYYYKTRENIYEAPGVGYTWDTTSTITYYDGGSNRKGIAVATKQLFDVSDRLKFGFGLGFNTYSYFDSTTARDTSVAITHYDDNDGMTNDPDDYVQTVWSSQTWMTKVTGSVKAINIPVGVEFYLAEPLVFRLGAEHTLAFNNYTTVTDLIQYEPQRTRTVDGTGAVNESMEDPPNQPVGSEETRAETNPSTNYFYGLGWQVNENLQIDIMGFSEITNLSNWRISATLKFD</sequence>
<accession>A0A1V4QF61</accession>
<dbReference type="Proteomes" id="UP000191663">
    <property type="component" value="Unassembled WGS sequence"/>
</dbReference>
<reference evidence="3" key="1">
    <citation type="submission" date="2017-01" db="EMBL/GenBank/DDBJ databases">
        <title>Novel pathways for hydrocarbon cycling and metabolic interdependencies in hydrothermal sediment communities.</title>
        <authorList>
            <person name="Dombrowski N."/>
            <person name="Seitz K."/>
            <person name="Teske A."/>
            <person name="Baker B."/>
        </authorList>
    </citation>
    <scope>NUCLEOTIDE SEQUENCE [LARGE SCALE GENOMIC DNA]</scope>
</reference>
<feature type="region of interest" description="Disordered" evidence="1">
    <location>
        <begin position="485"/>
        <end position="509"/>
    </location>
</feature>
<gene>
    <name evidence="2" type="ORF">BXT86_04215</name>
</gene>
<organism evidence="2 3">
    <name type="scientific">candidate division WOR-3 bacterium 4484_100</name>
    <dbReference type="NCBI Taxonomy" id="1936077"/>
    <lineage>
        <taxon>Bacteria</taxon>
        <taxon>Bacteria division WOR-3</taxon>
    </lineage>
</organism>